<evidence type="ECO:0000313" key="2">
    <source>
        <dbReference type="Proteomes" id="UP001183246"/>
    </source>
</evidence>
<evidence type="ECO:0000313" key="1">
    <source>
        <dbReference type="EMBL" id="MDT0345087.1"/>
    </source>
</evidence>
<accession>A0ABU2MUK4</accession>
<comment type="caution">
    <text evidence="1">The sequence shown here is derived from an EMBL/GenBank/DDBJ whole genome shotgun (WGS) entry which is preliminary data.</text>
</comment>
<proteinExistence type="predicted"/>
<dbReference type="Proteomes" id="UP001183246">
    <property type="component" value="Unassembled WGS sequence"/>
</dbReference>
<dbReference type="EMBL" id="JAVREL010000012">
    <property type="protein sequence ID" value="MDT0345087.1"/>
    <property type="molecule type" value="Genomic_DNA"/>
</dbReference>
<reference evidence="2" key="1">
    <citation type="submission" date="2023-07" db="EMBL/GenBank/DDBJ databases">
        <title>30 novel species of actinomycetes from the DSMZ collection.</title>
        <authorList>
            <person name="Nouioui I."/>
        </authorList>
    </citation>
    <scope>NUCLEOTIDE SEQUENCE [LARGE SCALE GENOMIC DNA]</scope>
    <source>
        <strain evidence="2">DSM 44938</strain>
    </source>
</reference>
<organism evidence="1 2">
    <name type="scientific">Streptomyces litchfieldiae</name>
    <dbReference type="NCBI Taxonomy" id="3075543"/>
    <lineage>
        <taxon>Bacteria</taxon>
        <taxon>Bacillati</taxon>
        <taxon>Actinomycetota</taxon>
        <taxon>Actinomycetes</taxon>
        <taxon>Kitasatosporales</taxon>
        <taxon>Streptomycetaceae</taxon>
        <taxon>Streptomyces</taxon>
    </lineage>
</organism>
<dbReference type="RefSeq" id="WP_311706212.1">
    <property type="nucleotide sequence ID" value="NZ_JAVREL010000012.1"/>
</dbReference>
<gene>
    <name evidence="1" type="ORF">RM590_21125</name>
</gene>
<name>A0ABU2MUK4_9ACTN</name>
<keyword evidence="2" id="KW-1185">Reference proteome</keyword>
<protein>
    <submittedName>
        <fullName evidence="1">Uncharacterized protein</fullName>
    </submittedName>
</protein>
<sequence length="153" mass="16743">MSAIHGQVSSSLSRLRTAGIEVPDLESVNDSSASGRHGPASTERAWWFSLVGSHRSGTTPLAVVTHAVEIPCEEPDPVLSRSAMLWAATMAGAEDLYLGWQREEMQQYTEGQDWLQAAEDRVAEARLLPGPEQTDWFHDELQRACAPVTADGR</sequence>